<evidence type="ECO:0000259" key="2">
    <source>
        <dbReference type="Pfam" id="PF13577"/>
    </source>
</evidence>
<reference evidence="3" key="1">
    <citation type="submission" date="2020-07" db="EMBL/GenBank/DDBJ databases">
        <authorList>
            <person name="Pothier F. J."/>
        </authorList>
    </citation>
    <scope>NUCLEOTIDE SEQUENCE</scope>
    <source>
        <strain evidence="3">CFBP 8129</strain>
    </source>
</reference>
<dbReference type="InterPro" id="IPR032710">
    <property type="entry name" value="NTF2-like_dom_sf"/>
</dbReference>
<feature type="region of interest" description="Disordered" evidence="1">
    <location>
        <begin position="157"/>
        <end position="182"/>
    </location>
</feature>
<evidence type="ECO:0000313" key="3">
    <source>
        <dbReference type="EMBL" id="CAD0320229.1"/>
    </source>
</evidence>
<evidence type="ECO:0000256" key="1">
    <source>
        <dbReference type="SAM" id="MobiDB-lite"/>
    </source>
</evidence>
<feature type="domain" description="SnoaL-like" evidence="2">
    <location>
        <begin position="21"/>
        <end position="151"/>
    </location>
</feature>
<feature type="compositionally biased region" description="Polar residues" evidence="1">
    <location>
        <begin position="157"/>
        <end position="169"/>
    </location>
</feature>
<sequence>MKAFPKVGTGAGVDPADRISAIDFVNRVNWWFETWDVESIMDAFLPDAVTYHFHGTHSGIEQREHFLAHDYPYLIPGVSRHATNHIVDQDEDGVVVRYHNLLVRYASPEAAAALRAGQVMDSPDDLPAIWVYAPMMDRLRRTEDGWKIMERYLGGSTTNSRLDPSTKSASEIAPYLPKVEAN</sequence>
<protein>
    <recommendedName>
        <fullName evidence="2">SnoaL-like domain-containing protein</fullName>
    </recommendedName>
</protein>
<dbReference type="AlphaFoldDB" id="A0A0G8KUK4"/>
<dbReference type="Pfam" id="PF13577">
    <property type="entry name" value="SnoaL_4"/>
    <property type="match status" value="1"/>
</dbReference>
<dbReference type="RefSeq" id="WP_043908272.1">
    <property type="nucleotide sequence ID" value="NZ_CP018728.1"/>
</dbReference>
<accession>A0A0G8KUK4</accession>
<dbReference type="SUPFAM" id="SSF54427">
    <property type="entry name" value="NTF2-like"/>
    <property type="match status" value="1"/>
</dbReference>
<dbReference type="EMBL" id="LR828253">
    <property type="protein sequence ID" value="CAD0320229.1"/>
    <property type="molecule type" value="Genomic_DNA"/>
</dbReference>
<dbReference type="GeneID" id="55512363"/>
<dbReference type="InterPro" id="IPR037401">
    <property type="entry name" value="SnoaL-like"/>
</dbReference>
<dbReference type="OrthoDB" id="2860904at2"/>
<dbReference type="EMBL" id="LR828253">
    <property type="protein sequence ID" value="CAD0320239.1"/>
    <property type="molecule type" value="Genomic_DNA"/>
</dbReference>
<dbReference type="Gene3D" id="3.10.450.50">
    <property type="match status" value="1"/>
</dbReference>
<organism evidence="3">
    <name type="scientific">Xanthomonas hortorum pv. gardneri</name>
    <dbReference type="NCBI Taxonomy" id="2754056"/>
    <lineage>
        <taxon>Bacteria</taxon>
        <taxon>Pseudomonadati</taxon>
        <taxon>Pseudomonadota</taxon>
        <taxon>Gammaproteobacteria</taxon>
        <taxon>Lysobacterales</taxon>
        <taxon>Lysobacteraceae</taxon>
        <taxon>Xanthomonas</taxon>
    </lineage>
</organism>
<proteinExistence type="predicted"/>
<name>A0A0G8KUK4_9XANT</name>
<gene>
    <name evidence="3" type="ORF">CFBP8129_15680</name>
</gene>